<dbReference type="EMBL" id="GG692421">
    <property type="protein sequence ID" value="EER42674.1"/>
    <property type="molecule type" value="Genomic_DNA"/>
</dbReference>
<organism evidence="1 2">
    <name type="scientific">Ajellomyces capsulatus (strain H143)</name>
    <name type="common">Darling's disease fungus</name>
    <name type="synonym">Histoplasma capsulatum</name>
    <dbReference type="NCBI Taxonomy" id="544712"/>
    <lineage>
        <taxon>Eukaryota</taxon>
        <taxon>Fungi</taxon>
        <taxon>Dikarya</taxon>
        <taxon>Ascomycota</taxon>
        <taxon>Pezizomycotina</taxon>
        <taxon>Eurotiomycetes</taxon>
        <taxon>Eurotiomycetidae</taxon>
        <taxon>Onygenales</taxon>
        <taxon>Ajellomycetaceae</taxon>
        <taxon>Histoplasma</taxon>
    </lineage>
</organism>
<reference evidence="2" key="1">
    <citation type="submission" date="2009-05" db="EMBL/GenBank/DDBJ databases">
        <title>The genome sequence of Ajellomyces capsulatus strain H143.</title>
        <authorList>
            <person name="Champion M."/>
            <person name="Cuomo C.A."/>
            <person name="Ma L.-J."/>
            <person name="Henn M.R."/>
            <person name="Sil A."/>
            <person name="Goldman B."/>
            <person name="Young S.K."/>
            <person name="Kodira C.D."/>
            <person name="Zeng Q."/>
            <person name="Koehrsen M."/>
            <person name="Alvarado L."/>
            <person name="Berlin A.M."/>
            <person name="Borenstein D."/>
            <person name="Chen Z."/>
            <person name="Engels R."/>
            <person name="Freedman E."/>
            <person name="Gellesch M."/>
            <person name="Goldberg J."/>
            <person name="Griggs A."/>
            <person name="Gujja S."/>
            <person name="Heiman D.I."/>
            <person name="Hepburn T.A."/>
            <person name="Howarth C."/>
            <person name="Jen D."/>
            <person name="Larson L."/>
            <person name="Lewis B."/>
            <person name="Mehta T."/>
            <person name="Park D."/>
            <person name="Pearson M."/>
            <person name="Roberts A."/>
            <person name="Saif S."/>
            <person name="Shea T.D."/>
            <person name="Shenoy N."/>
            <person name="Sisk P."/>
            <person name="Stolte C."/>
            <person name="Sykes S."/>
            <person name="Walk T."/>
            <person name="White J."/>
            <person name="Yandava C."/>
            <person name="Klein B."/>
            <person name="McEwen J.G."/>
            <person name="Puccia R."/>
            <person name="Goldman G.H."/>
            <person name="Felipe M.S."/>
            <person name="Nino-Vega G."/>
            <person name="San-Blas G."/>
            <person name="Taylor J.W."/>
            <person name="Mendoza L."/>
            <person name="Galagan J.E."/>
            <person name="Nusbaum C."/>
            <person name="Birren B.W."/>
        </authorList>
    </citation>
    <scope>NUCLEOTIDE SEQUENCE [LARGE SCALE GENOMIC DNA]</scope>
    <source>
        <strain evidence="2">H143</strain>
    </source>
</reference>
<evidence type="ECO:0000313" key="2">
    <source>
        <dbReference type="Proteomes" id="UP000002624"/>
    </source>
</evidence>
<dbReference type="HOGENOM" id="CLU_973089_0_0_1"/>
<gene>
    <name evidence="1" type="ORF">HCDG_02572</name>
</gene>
<protein>
    <submittedName>
        <fullName evidence="1">Uncharacterized protein</fullName>
    </submittedName>
</protein>
<accession>C6H8P1</accession>
<name>C6H8P1_AJECH</name>
<evidence type="ECO:0000313" key="1">
    <source>
        <dbReference type="EMBL" id="EER42674.1"/>
    </source>
</evidence>
<dbReference type="Proteomes" id="UP000002624">
    <property type="component" value="Unassembled WGS sequence"/>
</dbReference>
<dbReference type="VEuPathDB" id="FungiDB:HCDG_02572"/>
<proteinExistence type="predicted"/>
<sequence>MNRGEVEAVNEEEEEADCVWLRLRLGPGVGRQYLNGVEYRGPVWRIKKDIEDVTAAFPSGPNSGHCQSRAAVAASTTRKVLSLSLYLPCATRLWALDGFVGPLEKILHELEMMQKQLAMLESNKNSLHPQLPVLPPRATIHESSRDEKSTVRGSANHAEISELSDRNVALANETTEAEHCRLKDEPTIIARLINWKSTSIEPAFYYADQILDFTQLFPPPFPTLQQSNKRLTILPYFQPDITRLMEVTEDDGPVERKTFNTEGEKYLNCNGIIRTKLNLTNSNATN</sequence>
<dbReference type="AlphaFoldDB" id="C6H8P1"/>